<evidence type="ECO:0000313" key="6">
    <source>
        <dbReference type="EMBL" id="SDG39131.1"/>
    </source>
</evidence>
<gene>
    <name evidence="6" type="ORF">SAMN04488027_10175</name>
</gene>
<dbReference type="Gene3D" id="1.10.287.130">
    <property type="match status" value="1"/>
</dbReference>
<feature type="domain" description="PAS" evidence="5">
    <location>
        <begin position="152"/>
        <end position="223"/>
    </location>
</feature>
<dbReference type="STRING" id="470826.SAMN04488027_10175"/>
<dbReference type="Gene3D" id="3.40.50.2300">
    <property type="match status" value="1"/>
</dbReference>
<dbReference type="CDD" id="cd00156">
    <property type="entry name" value="REC"/>
    <property type="match status" value="1"/>
</dbReference>
<dbReference type="Proteomes" id="UP000199296">
    <property type="component" value="Unassembled WGS sequence"/>
</dbReference>
<dbReference type="SMART" id="SM00091">
    <property type="entry name" value="PAS"/>
    <property type="match status" value="1"/>
</dbReference>
<dbReference type="InterPro" id="IPR011006">
    <property type="entry name" value="CheY-like_superfamily"/>
</dbReference>
<feature type="domain" description="Response regulatory" evidence="4">
    <location>
        <begin position="22"/>
        <end position="139"/>
    </location>
</feature>
<dbReference type="PROSITE" id="PS50110">
    <property type="entry name" value="RESPONSE_REGULATORY"/>
    <property type="match status" value="1"/>
</dbReference>
<proteinExistence type="predicted"/>
<dbReference type="CDD" id="cd00082">
    <property type="entry name" value="HisKA"/>
    <property type="match status" value="1"/>
</dbReference>
<dbReference type="NCBIfam" id="TIGR00229">
    <property type="entry name" value="sensory_box"/>
    <property type="match status" value="1"/>
</dbReference>
<dbReference type="InterPro" id="IPR000014">
    <property type="entry name" value="PAS"/>
</dbReference>
<evidence type="ECO:0000256" key="2">
    <source>
        <dbReference type="ARBA" id="ARBA00012438"/>
    </source>
</evidence>
<evidence type="ECO:0000259" key="5">
    <source>
        <dbReference type="PROSITE" id="PS50112"/>
    </source>
</evidence>
<feature type="modified residue" description="4-aspartylphosphate" evidence="3">
    <location>
        <position position="74"/>
    </location>
</feature>
<dbReference type="Pfam" id="PF00072">
    <property type="entry name" value="Response_reg"/>
    <property type="match status" value="1"/>
</dbReference>
<dbReference type="SUPFAM" id="SSF52172">
    <property type="entry name" value="CheY-like"/>
    <property type="match status" value="1"/>
</dbReference>
<dbReference type="AlphaFoldDB" id="A0A1G7TVH1"/>
<accession>A0A1G7TVH1</accession>
<keyword evidence="7" id="KW-1185">Reference proteome</keyword>
<dbReference type="SUPFAM" id="SSF55785">
    <property type="entry name" value="PYP-like sensor domain (PAS domain)"/>
    <property type="match status" value="1"/>
</dbReference>
<dbReference type="CDD" id="cd00130">
    <property type="entry name" value="PAS"/>
    <property type="match status" value="1"/>
</dbReference>
<evidence type="ECO:0000259" key="4">
    <source>
        <dbReference type="PROSITE" id="PS50110"/>
    </source>
</evidence>
<dbReference type="Pfam" id="PF13426">
    <property type="entry name" value="PAS_9"/>
    <property type="match status" value="1"/>
</dbReference>
<dbReference type="GO" id="GO:0000155">
    <property type="term" value="F:phosphorelay sensor kinase activity"/>
    <property type="evidence" value="ECO:0007669"/>
    <property type="project" value="InterPro"/>
</dbReference>
<reference evidence="6 7" key="1">
    <citation type="submission" date="2016-10" db="EMBL/GenBank/DDBJ databases">
        <authorList>
            <person name="de Groot N.N."/>
        </authorList>
    </citation>
    <scope>NUCLEOTIDE SEQUENCE [LARGE SCALE GENOMIC DNA]</scope>
    <source>
        <strain evidence="6 7">DSM 19803</strain>
    </source>
</reference>
<keyword evidence="3" id="KW-0597">Phosphoprotein</keyword>
<protein>
    <recommendedName>
        <fullName evidence="2">histidine kinase</fullName>
        <ecNumber evidence="2">2.7.13.3</ecNumber>
    </recommendedName>
</protein>
<dbReference type="InterPro" id="IPR035965">
    <property type="entry name" value="PAS-like_dom_sf"/>
</dbReference>
<dbReference type="PROSITE" id="PS50112">
    <property type="entry name" value="PAS"/>
    <property type="match status" value="1"/>
</dbReference>
<dbReference type="Gene3D" id="3.30.450.20">
    <property type="entry name" value="PAS domain"/>
    <property type="match status" value="1"/>
</dbReference>
<dbReference type="InterPro" id="IPR001789">
    <property type="entry name" value="Sig_transdc_resp-reg_receiver"/>
</dbReference>
<dbReference type="InterPro" id="IPR036097">
    <property type="entry name" value="HisK_dim/P_sf"/>
</dbReference>
<evidence type="ECO:0000313" key="7">
    <source>
        <dbReference type="Proteomes" id="UP000199296"/>
    </source>
</evidence>
<sequence length="351" mass="40694">MDKICEPFEFFKIMSLTKEFLEVLIIEDNLGDYALLKEYLEERFENLSFHHSLNFKKGEVLLLSELKFDLIFLDLTLPADSGKPLIKKVLDIAGQSPVIILTGSLNLDFCIESLQLGVSDYLFKDELNPNSLFKSINYTIEKQKQRLHITASEKKYSDLFHLSPIAMFVYNTDSFKFLDVNSAALELYGYGKEEFLSMHLQQILFFKEKDAFLGALKEIRHKESYSFKDYFIYKRKSGEEIKAEIIVKNIDFQNQNAMLVVANDITERLNHFEALATQNKKLNEISWQHSHEMRSPASKILGIIELINTDSCSEEEQKFLIKEIENSVKELDKVIRSISKNATQIQPKKTN</sequence>
<dbReference type="EC" id="2.7.13.3" evidence="2"/>
<dbReference type="InterPro" id="IPR003661">
    <property type="entry name" value="HisK_dim/P_dom"/>
</dbReference>
<dbReference type="EMBL" id="FNCW01000001">
    <property type="protein sequence ID" value="SDG39131.1"/>
    <property type="molecule type" value="Genomic_DNA"/>
</dbReference>
<evidence type="ECO:0000256" key="1">
    <source>
        <dbReference type="ARBA" id="ARBA00000085"/>
    </source>
</evidence>
<evidence type="ECO:0000256" key="3">
    <source>
        <dbReference type="PROSITE-ProRule" id="PRU00169"/>
    </source>
</evidence>
<comment type="catalytic activity">
    <reaction evidence="1">
        <text>ATP + protein L-histidine = ADP + protein N-phospho-L-histidine.</text>
        <dbReference type="EC" id="2.7.13.3"/>
    </reaction>
</comment>
<dbReference type="SMART" id="SM00448">
    <property type="entry name" value="REC"/>
    <property type="match status" value="1"/>
</dbReference>
<name>A0A1G7TVH1_9FLAO</name>
<organism evidence="6 7">
    <name type="scientific">Psychroflexus sediminis</name>
    <dbReference type="NCBI Taxonomy" id="470826"/>
    <lineage>
        <taxon>Bacteria</taxon>
        <taxon>Pseudomonadati</taxon>
        <taxon>Bacteroidota</taxon>
        <taxon>Flavobacteriia</taxon>
        <taxon>Flavobacteriales</taxon>
        <taxon>Flavobacteriaceae</taxon>
        <taxon>Psychroflexus</taxon>
    </lineage>
</organism>
<dbReference type="SUPFAM" id="SSF47384">
    <property type="entry name" value="Homodimeric domain of signal transducing histidine kinase"/>
    <property type="match status" value="1"/>
</dbReference>